<dbReference type="Proteomes" id="UP000776650">
    <property type="component" value="Unassembled WGS sequence"/>
</dbReference>
<protein>
    <recommendedName>
        <fullName evidence="3">Fe-S oxidoreductase</fullName>
    </recommendedName>
</protein>
<evidence type="ECO:0008006" key="3">
    <source>
        <dbReference type="Google" id="ProtNLM"/>
    </source>
</evidence>
<reference evidence="1" key="2">
    <citation type="submission" date="2021-09" db="EMBL/GenBank/DDBJ databases">
        <authorList>
            <person name="Gilroy R."/>
        </authorList>
    </citation>
    <scope>NUCLEOTIDE SEQUENCE</scope>
    <source>
        <strain evidence="1">ChiGjej1B1-18357</strain>
    </source>
</reference>
<evidence type="ECO:0000313" key="2">
    <source>
        <dbReference type="Proteomes" id="UP000776650"/>
    </source>
</evidence>
<evidence type="ECO:0000313" key="1">
    <source>
        <dbReference type="EMBL" id="HJE92064.1"/>
    </source>
</evidence>
<feature type="non-terminal residue" evidence="1">
    <location>
        <position position="1"/>
    </location>
</feature>
<reference evidence="1" key="1">
    <citation type="journal article" date="2021" name="PeerJ">
        <title>Extensive microbial diversity within the chicken gut microbiome revealed by metagenomics and culture.</title>
        <authorList>
            <person name="Gilroy R."/>
            <person name="Ravi A."/>
            <person name="Getino M."/>
            <person name="Pursley I."/>
            <person name="Horton D.L."/>
            <person name="Alikhan N.F."/>
            <person name="Baker D."/>
            <person name="Gharbi K."/>
            <person name="Hall N."/>
            <person name="Watson M."/>
            <person name="Adriaenssens E.M."/>
            <person name="Foster-Nyarko E."/>
            <person name="Jarju S."/>
            <person name="Secka A."/>
            <person name="Antonio M."/>
            <person name="Oren A."/>
            <person name="Chaudhuri R.R."/>
            <person name="La Ragione R."/>
            <person name="Hildebrand F."/>
            <person name="Pallen M.J."/>
        </authorList>
    </citation>
    <scope>NUCLEOTIDE SEQUENCE</scope>
    <source>
        <strain evidence="1">ChiGjej1B1-18357</strain>
    </source>
</reference>
<proteinExistence type="predicted"/>
<accession>A0A921F7H0</accession>
<dbReference type="AlphaFoldDB" id="A0A921F7H0"/>
<dbReference type="RefSeq" id="WP_303915450.1">
    <property type="nucleotide sequence ID" value="NZ_DYXM01000266.1"/>
</dbReference>
<comment type="caution">
    <text evidence="1">The sequence shown here is derived from an EMBL/GenBank/DDBJ whole genome shotgun (WGS) entry which is preliminary data.</text>
</comment>
<gene>
    <name evidence="1" type="ORF">K8V11_13770</name>
</gene>
<dbReference type="EMBL" id="DYXM01000266">
    <property type="protein sequence ID" value="HJE92064.1"/>
    <property type="molecule type" value="Genomic_DNA"/>
</dbReference>
<organism evidence="1 2">
    <name type="scientific">Dietzia timorensis</name>
    <dbReference type="NCBI Taxonomy" id="499555"/>
    <lineage>
        <taxon>Bacteria</taxon>
        <taxon>Bacillati</taxon>
        <taxon>Actinomycetota</taxon>
        <taxon>Actinomycetes</taxon>
        <taxon>Mycobacteriales</taxon>
        <taxon>Dietziaceae</taxon>
        <taxon>Dietzia</taxon>
    </lineage>
</organism>
<name>A0A921F7H0_9ACTN</name>
<sequence length="127" mass="14130">KRVRTMWVINRKGYVLASLAAQAWGRACRGRRARHGDLVVISGMPKWAFGRGATCVGNTVLCRTEPRARTLAHEDIHRQQWLRFGLAFIPLYLLAGRNPLTNRFEIEAGLEAGGYSTGEDQPLPGAE</sequence>